<evidence type="ECO:0000256" key="6">
    <source>
        <dbReference type="ARBA" id="ARBA00023136"/>
    </source>
</evidence>
<evidence type="ECO:0000256" key="2">
    <source>
        <dbReference type="ARBA" id="ARBA00010992"/>
    </source>
</evidence>
<gene>
    <name evidence="10" type="ORF">E6O75_ATG11525</name>
</gene>
<dbReference type="Proteomes" id="UP000298493">
    <property type="component" value="Unassembled WGS sequence"/>
</dbReference>
<dbReference type="InterPro" id="IPR050360">
    <property type="entry name" value="MFS_Sugar_Transporters"/>
</dbReference>
<dbReference type="OrthoDB" id="508119at2759"/>
<feature type="transmembrane region" description="Helical" evidence="8">
    <location>
        <begin position="117"/>
        <end position="137"/>
    </location>
</feature>
<dbReference type="STRING" id="86259.A0A4Z1P780"/>
<feature type="transmembrane region" description="Helical" evidence="8">
    <location>
        <begin position="313"/>
        <end position="332"/>
    </location>
</feature>
<evidence type="ECO:0000313" key="11">
    <source>
        <dbReference type="Proteomes" id="UP000298493"/>
    </source>
</evidence>
<dbReference type="FunFam" id="1.20.1250.20:FF:000026">
    <property type="entry name" value="MFS quinate transporter QutD"/>
    <property type="match status" value="1"/>
</dbReference>
<feature type="transmembrane region" description="Helical" evidence="8">
    <location>
        <begin position="82"/>
        <end position="105"/>
    </location>
</feature>
<keyword evidence="6 8" id="KW-0472">Membrane</keyword>
<comment type="caution">
    <text evidence="10">The sequence shown here is derived from an EMBL/GenBank/DDBJ whole genome shotgun (WGS) entry which is preliminary data.</text>
</comment>
<evidence type="ECO:0000256" key="3">
    <source>
        <dbReference type="ARBA" id="ARBA00022448"/>
    </source>
</evidence>
<dbReference type="PANTHER" id="PTHR48022">
    <property type="entry name" value="PLASTIDIC GLUCOSE TRANSPORTER 4"/>
    <property type="match status" value="1"/>
</dbReference>
<dbReference type="EMBL" id="SNSC02000018">
    <property type="protein sequence ID" value="TID16407.1"/>
    <property type="molecule type" value="Genomic_DNA"/>
</dbReference>
<dbReference type="AlphaFoldDB" id="A0A4Z1P780"/>
<feature type="domain" description="Major facilitator superfamily (MFS) profile" evidence="9">
    <location>
        <begin position="1"/>
        <end position="439"/>
    </location>
</feature>
<feature type="transmembrane region" description="Helical" evidence="8">
    <location>
        <begin position="149"/>
        <end position="171"/>
    </location>
</feature>
<feature type="transmembrane region" description="Helical" evidence="8">
    <location>
        <begin position="383"/>
        <end position="402"/>
    </location>
</feature>
<dbReference type="Pfam" id="PF00083">
    <property type="entry name" value="Sugar_tr"/>
    <property type="match status" value="1"/>
</dbReference>
<dbReference type="GO" id="GO:0005351">
    <property type="term" value="F:carbohydrate:proton symporter activity"/>
    <property type="evidence" value="ECO:0007669"/>
    <property type="project" value="TreeGrafter"/>
</dbReference>
<dbReference type="GO" id="GO:0016020">
    <property type="term" value="C:membrane"/>
    <property type="evidence" value="ECO:0007669"/>
    <property type="project" value="UniProtKB-SubCell"/>
</dbReference>
<keyword evidence="4 8" id="KW-0812">Transmembrane</keyword>
<feature type="transmembrane region" description="Helical" evidence="8">
    <location>
        <begin position="281"/>
        <end position="301"/>
    </location>
</feature>
<evidence type="ECO:0000313" key="10">
    <source>
        <dbReference type="EMBL" id="TID16407.1"/>
    </source>
</evidence>
<dbReference type="InterPro" id="IPR020846">
    <property type="entry name" value="MFS_dom"/>
</dbReference>
<dbReference type="Gene3D" id="1.20.1250.20">
    <property type="entry name" value="MFS general substrate transporter like domains"/>
    <property type="match status" value="1"/>
</dbReference>
<name>A0A4Z1P780_9PEZI</name>
<dbReference type="PANTHER" id="PTHR48022:SF21">
    <property type="entry name" value="QUINATE TRANSPORTER, PUTATIVE (AFU_ORTHOLOGUE AFUA_6G06960)-RELATED"/>
    <property type="match status" value="1"/>
</dbReference>
<organism evidence="10 11">
    <name type="scientific">Venturia nashicola</name>
    <dbReference type="NCBI Taxonomy" id="86259"/>
    <lineage>
        <taxon>Eukaryota</taxon>
        <taxon>Fungi</taxon>
        <taxon>Dikarya</taxon>
        <taxon>Ascomycota</taxon>
        <taxon>Pezizomycotina</taxon>
        <taxon>Dothideomycetes</taxon>
        <taxon>Pleosporomycetidae</taxon>
        <taxon>Venturiales</taxon>
        <taxon>Venturiaceae</taxon>
        <taxon>Venturia</taxon>
    </lineage>
</organism>
<feature type="transmembrane region" description="Helical" evidence="8">
    <location>
        <begin position="344"/>
        <end position="371"/>
    </location>
</feature>
<dbReference type="PROSITE" id="PS50850">
    <property type="entry name" value="MFS"/>
    <property type="match status" value="1"/>
</dbReference>
<dbReference type="InterPro" id="IPR005828">
    <property type="entry name" value="MFS_sugar_transport-like"/>
</dbReference>
<feature type="transmembrane region" description="Helical" evidence="8">
    <location>
        <begin position="414"/>
        <end position="435"/>
    </location>
</feature>
<feature type="transmembrane region" description="Helical" evidence="8">
    <location>
        <begin position="27"/>
        <end position="50"/>
    </location>
</feature>
<evidence type="ECO:0000256" key="4">
    <source>
        <dbReference type="ARBA" id="ARBA00022692"/>
    </source>
</evidence>
<evidence type="ECO:0000256" key="7">
    <source>
        <dbReference type="RuleBase" id="RU003346"/>
    </source>
</evidence>
<dbReference type="PROSITE" id="PS00216">
    <property type="entry name" value="SUGAR_TRANSPORT_1"/>
    <property type="match status" value="1"/>
</dbReference>
<accession>A0A4Z1P780</accession>
<comment type="subcellular location">
    <subcellularLocation>
        <location evidence="1">Membrane</location>
        <topology evidence="1">Multi-pass membrane protein</topology>
    </subcellularLocation>
</comment>
<dbReference type="SUPFAM" id="SSF103473">
    <property type="entry name" value="MFS general substrate transporter"/>
    <property type="match status" value="1"/>
</dbReference>
<dbReference type="NCBIfam" id="TIGR00879">
    <property type="entry name" value="SP"/>
    <property type="match status" value="1"/>
</dbReference>
<evidence type="ECO:0000259" key="9">
    <source>
        <dbReference type="PROSITE" id="PS50850"/>
    </source>
</evidence>
<dbReference type="PRINTS" id="PR00171">
    <property type="entry name" value="SUGRTRNSPORT"/>
</dbReference>
<sequence length="489" mass="53717">MGGILPMPSFKQDFHIGRLNNAASARLSANIVSCLQAGCFFGALMGWLIADYCGRRPTLLIAPLLAMFGVVVQASSSGHLQAIYAGRVFAGLGVGMCSVAVPLMISEHAPRAIRGALTGLYQLSITTGIMLAFWIDYGSLLHLNGKTEWIVPISLQALPAVLLFVGMLFSYETPRHLARKGDRERARATLASVRALPLHHPYIEREFGVICDQIDRERILTGGDTIINLQKEMWTVPSNRKRAFITIGLMIFQQMTGVNAVNYYGPTIFGNLGLSNLEVGLFATGIYGVIKVTACASFLLFAADSLGRRKSLLWTALMQCAVMFYIGLYVRFSDSIPGHGVSGAGYFALVCIYLFAFVYQFGWGPVPWIYISEIPTVRLRSTNVALGACTQWLFNFVIARATPSMLASLGKDGYGTYLVFGSFSFCMFIFTFCFIPETKGMFLEDMDEIFGLVELSARMLREAELENGPQPSQPIIKSRIVAWGSPPKT</sequence>
<proteinExistence type="inferred from homology"/>
<dbReference type="InterPro" id="IPR036259">
    <property type="entry name" value="MFS_trans_sf"/>
</dbReference>
<protein>
    <submittedName>
        <fullName evidence="10">General substrate transporter</fullName>
    </submittedName>
</protein>
<keyword evidence="3 7" id="KW-0813">Transport</keyword>
<dbReference type="InterPro" id="IPR005829">
    <property type="entry name" value="Sugar_transporter_CS"/>
</dbReference>
<feature type="transmembrane region" description="Helical" evidence="8">
    <location>
        <begin position="243"/>
        <end position="261"/>
    </location>
</feature>
<keyword evidence="5 8" id="KW-1133">Transmembrane helix</keyword>
<evidence type="ECO:0000256" key="5">
    <source>
        <dbReference type="ARBA" id="ARBA00022989"/>
    </source>
</evidence>
<keyword evidence="11" id="KW-1185">Reference proteome</keyword>
<comment type="similarity">
    <text evidence="2 7">Belongs to the major facilitator superfamily. Sugar transporter (TC 2.A.1.1) family.</text>
</comment>
<evidence type="ECO:0000256" key="8">
    <source>
        <dbReference type="SAM" id="Phobius"/>
    </source>
</evidence>
<dbReference type="InterPro" id="IPR003663">
    <property type="entry name" value="Sugar/inositol_transpt"/>
</dbReference>
<reference evidence="10 11" key="1">
    <citation type="submission" date="2019-04" db="EMBL/GenBank/DDBJ databases">
        <title>High contiguity whole genome sequence and gene annotation resource for two Venturia nashicola isolates.</title>
        <authorList>
            <person name="Prokchorchik M."/>
            <person name="Won K."/>
            <person name="Lee Y."/>
            <person name="Choi E.D."/>
            <person name="Segonzac C."/>
            <person name="Sohn K.H."/>
        </authorList>
    </citation>
    <scope>NUCLEOTIDE SEQUENCE [LARGE SCALE GENOMIC DNA]</scope>
    <source>
        <strain evidence="10 11">PRI2</strain>
    </source>
</reference>
<evidence type="ECO:0000256" key="1">
    <source>
        <dbReference type="ARBA" id="ARBA00004141"/>
    </source>
</evidence>
<feature type="transmembrane region" description="Helical" evidence="8">
    <location>
        <begin position="57"/>
        <end position="76"/>
    </location>
</feature>